<proteinExistence type="predicted"/>
<name>A0A7Y6TVQ9_9BURK</name>
<feature type="transmembrane region" description="Helical" evidence="1">
    <location>
        <begin position="118"/>
        <end position="138"/>
    </location>
</feature>
<feature type="transmembrane region" description="Helical" evidence="1">
    <location>
        <begin position="49"/>
        <end position="67"/>
    </location>
</feature>
<dbReference type="RefSeq" id="WP_176067171.1">
    <property type="nucleotide sequence ID" value="NZ_JABWMJ010000002.1"/>
</dbReference>
<organism evidence="2 3">
    <name type="scientific">Piscinibacter koreensis</name>
    <dbReference type="NCBI Taxonomy" id="2742824"/>
    <lineage>
        <taxon>Bacteria</taxon>
        <taxon>Pseudomonadati</taxon>
        <taxon>Pseudomonadota</taxon>
        <taxon>Betaproteobacteria</taxon>
        <taxon>Burkholderiales</taxon>
        <taxon>Sphaerotilaceae</taxon>
        <taxon>Piscinibacter</taxon>
    </lineage>
</organism>
<evidence type="ECO:0000313" key="2">
    <source>
        <dbReference type="EMBL" id="NUZ05374.1"/>
    </source>
</evidence>
<comment type="caution">
    <text evidence="2">The sequence shown here is derived from an EMBL/GenBank/DDBJ whole genome shotgun (WGS) entry which is preliminary data.</text>
</comment>
<feature type="transmembrane region" description="Helical" evidence="1">
    <location>
        <begin position="6"/>
        <end position="29"/>
    </location>
</feature>
<keyword evidence="1" id="KW-1133">Transmembrane helix</keyword>
<reference evidence="2 3" key="1">
    <citation type="submission" date="2020-06" db="EMBL/GenBank/DDBJ databases">
        <title>Schlegella sp. ID0723 isolated from air conditioner.</title>
        <authorList>
            <person name="Kim D.Y."/>
            <person name="Kim D.-U."/>
        </authorList>
    </citation>
    <scope>NUCLEOTIDE SEQUENCE [LARGE SCALE GENOMIC DNA]</scope>
    <source>
        <strain evidence="2 3">ID0723</strain>
    </source>
</reference>
<sequence length="140" mass="15449">MNAAIYPSLGFTVAMLVCTAYFLMGGLPLLVLKHDTPLDARFVRSFFNLYYKVAIGTSLGACVSYALWGRLRFALGAGALLAVTLLLRRTLIPAMQQLGNRIQGDDQRSIRDFRRIHIAALAINLLQLVLIVWGVVLLSL</sequence>
<accession>A0A7Y6TVQ9</accession>
<dbReference type="EMBL" id="JABWMJ010000002">
    <property type="protein sequence ID" value="NUZ05374.1"/>
    <property type="molecule type" value="Genomic_DNA"/>
</dbReference>
<dbReference type="Proteomes" id="UP000529637">
    <property type="component" value="Unassembled WGS sequence"/>
</dbReference>
<evidence type="ECO:0008006" key="4">
    <source>
        <dbReference type="Google" id="ProtNLM"/>
    </source>
</evidence>
<dbReference type="AlphaFoldDB" id="A0A7Y6TVQ9"/>
<evidence type="ECO:0000256" key="1">
    <source>
        <dbReference type="SAM" id="Phobius"/>
    </source>
</evidence>
<feature type="transmembrane region" description="Helical" evidence="1">
    <location>
        <begin position="73"/>
        <end position="91"/>
    </location>
</feature>
<evidence type="ECO:0000313" key="3">
    <source>
        <dbReference type="Proteomes" id="UP000529637"/>
    </source>
</evidence>
<protein>
    <recommendedName>
        <fullName evidence="4">DUF4149 domain-containing protein</fullName>
    </recommendedName>
</protein>
<gene>
    <name evidence="2" type="ORF">HQN59_06320</name>
</gene>
<keyword evidence="3" id="KW-1185">Reference proteome</keyword>
<keyword evidence="1" id="KW-0472">Membrane</keyword>
<keyword evidence="1" id="KW-0812">Transmembrane</keyword>